<feature type="domain" description="Alpha-macroglobulin receptor-binding" evidence="13">
    <location>
        <begin position="1373"/>
        <end position="1461"/>
    </location>
</feature>
<dbReference type="PANTHER" id="PTHR11412">
    <property type="entry name" value="MACROGLOBULIN / COMPLEMENT"/>
    <property type="match status" value="1"/>
</dbReference>
<dbReference type="Gene3D" id="2.60.40.690">
    <property type="entry name" value="Alpha-macroglobulin, receptor-binding domain"/>
    <property type="match status" value="1"/>
</dbReference>
<dbReference type="Gene3D" id="2.60.40.1940">
    <property type="match status" value="1"/>
</dbReference>
<dbReference type="SMART" id="SM01419">
    <property type="entry name" value="Thiol-ester_cl"/>
    <property type="match status" value="1"/>
</dbReference>
<dbReference type="Gene3D" id="1.50.10.20">
    <property type="match status" value="1"/>
</dbReference>
<dbReference type="InterPro" id="IPR041813">
    <property type="entry name" value="A2M_TED"/>
</dbReference>
<dbReference type="Pfam" id="PF07677">
    <property type="entry name" value="A2M_recep"/>
    <property type="match status" value="1"/>
</dbReference>
<feature type="domain" description="Alpha-2-macroglobulin" evidence="12">
    <location>
        <begin position="759"/>
        <end position="849"/>
    </location>
</feature>
<comment type="function">
    <text evidence="7">Binds covalently through a thioester bond to the pathogen surface resulting in pathogen clearance.</text>
</comment>
<dbReference type="InterPro" id="IPR008930">
    <property type="entry name" value="Terpenoid_cyclase/PrenylTrfase"/>
</dbReference>
<evidence type="ECO:0000256" key="1">
    <source>
        <dbReference type="ARBA" id="ARBA00010952"/>
    </source>
</evidence>
<evidence type="ECO:0000256" key="3">
    <source>
        <dbReference type="ARBA" id="ARBA00022729"/>
    </source>
</evidence>
<dbReference type="Pfam" id="PF01835">
    <property type="entry name" value="MG2"/>
    <property type="match status" value="1"/>
</dbReference>
<evidence type="ECO:0000256" key="9">
    <source>
        <dbReference type="ARBA" id="ARBA00078071"/>
    </source>
</evidence>
<evidence type="ECO:0000256" key="4">
    <source>
        <dbReference type="ARBA" id="ARBA00022900"/>
    </source>
</evidence>
<dbReference type="InterPro" id="IPR050473">
    <property type="entry name" value="A2M/Complement_sys"/>
</dbReference>
<keyword evidence="5" id="KW-1015">Disulfide bond</keyword>
<feature type="domain" description="Alpha-2-macroglobulin bait region" evidence="11">
    <location>
        <begin position="449"/>
        <end position="610"/>
    </location>
</feature>
<dbReference type="InterPro" id="IPR009048">
    <property type="entry name" value="A-macroglobulin_rcpt-bd"/>
</dbReference>
<dbReference type="SUPFAM" id="SSF48239">
    <property type="entry name" value="Terpenoid cyclases/Protein prenyltransferases"/>
    <property type="match status" value="1"/>
</dbReference>
<dbReference type="InterPro" id="IPR001599">
    <property type="entry name" value="Macroglobln_a2"/>
</dbReference>
<comment type="subunit">
    <text evidence="8">Heterodimer of a TEP1-N chain and an TEP1-C chain non-covalently linked. Forms a complex composed of TEP1-N and TEP1-C heterodimer, LRIM1 and APL1C; the interaction stabilizes TEP1-N and TEP1-C heterodimer, prevents its binding to tissues while circulating in the hemolymph and protects the thioester bond from hydrolysis. Mature TEP1 and to a lesser extent full-length TEP1 interact with SPCLIP1; the interaction is induced by microbial infection.</text>
</comment>
<dbReference type="GO" id="GO:0004867">
    <property type="term" value="F:serine-type endopeptidase inhibitor activity"/>
    <property type="evidence" value="ECO:0007669"/>
    <property type="project" value="UniProtKB-KW"/>
</dbReference>
<keyword evidence="4" id="KW-0722">Serine protease inhibitor</keyword>
<evidence type="ECO:0000259" key="13">
    <source>
        <dbReference type="SMART" id="SM01361"/>
    </source>
</evidence>
<reference evidence="14" key="1">
    <citation type="submission" date="2019-01" db="EMBL/GenBank/DDBJ databases">
        <authorList>
            <person name="Huan L."/>
        </authorList>
    </citation>
    <scope>NUCLEOTIDE SEQUENCE</scope>
</reference>
<evidence type="ECO:0000256" key="8">
    <source>
        <dbReference type="ARBA" id="ARBA00063781"/>
    </source>
</evidence>
<proteinExistence type="evidence at transcript level"/>
<dbReference type="Pfam" id="PF07678">
    <property type="entry name" value="TED_complement"/>
    <property type="match status" value="1"/>
</dbReference>
<dbReference type="InterPro" id="IPR041555">
    <property type="entry name" value="MG3"/>
</dbReference>
<dbReference type="SMART" id="SM01361">
    <property type="entry name" value="A2M_recep"/>
    <property type="match status" value="1"/>
</dbReference>
<comment type="similarity">
    <text evidence="1">Belongs to the protease inhibitor I39 (alpha-2-macroglobulin) family.</text>
</comment>
<evidence type="ECO:0000256" key="2">
    <source>
        <dbReference type="ARBA" id="ARBA00022690"/>
    </source>
</evidence>
<dbReference type="InterPro" id="IPR011625">
    <property type="entry name" value="A2M_N_BRD"/>
</dbReference>
<accession>A0A5P8H6W0</accession>
<dbReference type="Pfam" id="PF07703">
    <property type="entry name" value="A2M_BRD"/>
    <property type="match status" value="1"/>
</dbReference>
<dbReference type="InterPro" id="IPR036595">
    <property type="entry name" value="A-macroglobulin_rcpt-bd_sf"/>
</dbReference>
<dbReference type="PANTHER" id="PTHR11412:SF171">
    <property type="entry name" value="PREGNANCY ZONE PROTEIN-LIKE PROTEIN"/>
    <property type="match status" value="1"/>
</dbReference>
<dbReference type="Gene3D" id="2.60.40.10">
    <property type="entry name" value="Immunoglobulins"/>
    <property type="match status" value="2"/>
</dbReference>
<name>A0A5P8H6W0_MACNP</name>
<evidence type="ECO:0000256" key="10">
    <source>
        <dbReference type="SAM" id="SignalP"/>
    </source>
</evidence>
<dbReference type="SMART" id="SM01360">
    <property type="entry name" value="A2M"/>
    <property type="match status" value="1"/>
</dbReference>
<organism evidence="14">
    <name type="scientific">Macrobrachium nipponense</name>
    <name type="common">Oriental river shrimp</name>
    <name type="synonym">Palaemon nipponensis</name>
    <dbReference type="NCBI Taxonomy" id="159736"/>
    <lineage>
        <taxon>Eukaryota</taxon>
        <taxon>Metazoa</taxon>
        <taxon>Ecdysozoa</taxon>
        <taxon>Arthropoda</taxon>
        <taxon>Crustacea</taxon>
        <taxon>Multicrustacea</taxon>
        <taxon>Malacostraca</taxon>
        <taxon>Eumalacostraca</taxon>
        <taxon>Eucarida</taxon>
        <taxon>Decapoda</taxon>
        <taxon>Pleocyemata</taxon>
        <taxon>Caridea</taxon>
        <taxon>Palaemonoidea</taxon>
        <taxon>Palaemonidae</taxon>
        <taxon>Macrobrachium</taxon>
    </lineage>
</organism>
<dbReference type="InterPro" id="IPR047565">
    <property type="entry name" value="Alpha-macroglob_thiol-ester_cl"/>
</dbReference>
<dbReference type="SUPFAM" id="SSF81296">
    <property type="entry name" value="E set domains"/>
    <property type="match status" value="1"/>
</dbReference>
<dbReference type="InterPro" id="IPR002890">
    <property type="entry name" value="MG2"/>
</dbReference>
<dbReference type="GO" id="GO:0005615">
    <property type="term" value="C:extracellular space"/>
    <property type="evidence" value="ECO:0007669"/>
    <property type="project" value="InterPro"/>
</dbReference>
<dbReference type="Gene3D" id="2.20.130.20">
    <property type="match status" value="1"/>
</dbReference>
<dbReference type="Pfam" id="PF00207">
    <property type="entry name" value="A2M"/>
    <property type="match status" value="1"/>
</dbReference>
<dbReference type="InterPro" id="IPR014756">
    <property type="entry name" value="Ig_E-set"/>
</dbReference>
<dbReference type="EMBL" id="MK439847">
    <property type="protein sequence ID" value="QFQ50668.1"/>
    <property type="molecule type" value="mRNA"/>
</dbReference>
<sequence length="1473" mass="163456">MMGTGTRWMGSMLLVAFFFSGALGSYMIIIPNSLELGGKMQVCITVDDNTAPAGKLTFSGVGQRYISYSERKENPDIDAGVVVLPTTTIDVPAGRKDFCKEMGSSTSEHFLHDASLNILGEIAGVSVNYTENIEVENQKKVTVIQTDKYLYQPGQTVKFRILTFSGSFMDISTKNYPIVWVTSPSQTRIAQWRNVDNSDGLVHLEMTLVEEPEEGTYRIHVQNEDLSEETTNFKVEEYVLPRFEVTIESPKYVLSRDTGFSFKVCAKYTFGQPVSGELSVRISNNGQKKCYTTITRNETFSGCKEFEVVNSEMRTVDCSIYSVSVRALLTEEGTGVEMTQSSSIEVSRTPVSFKTVYNDRYMKYNLPYTLRVRAELPDGGPAGGTLVEACFDGGCSNFTTNPDGIITINVMKFDSRRVVMKNLISLADTYDASFTATIDRYYSPSNSSLMIYAPEDELNCVPGENTEYNLQVLFSTPDLASAVMNVQVVSRNKIQHWITEEYEFKASALPGQDGKSLGARAGTVGAINIPLSLASTVTPEAWVLVWYIRADGEVVSDSRELKLKKCLPNKVDFSWSVEEAQPGEQVTMSLTSESRALCSIGVVDRSTELLTPESNALTENSFFSVLNSYSFRWRRSKVNDYLYCREKHSTESGRSHYGYYTDFVDSFKMFDDTGVSVFSDLELETRPCEKQEREKFYGPSRSFSSVGGSRNRIAAAPMGSPGAPAMDYDESQPEMSFTSADMTSVETDESNPRTDFPETWLWDLVRLPETGVSSGPVTVPDTITEWAGKVVCVHPDKGIGLSKRTTIKTFTSFFLDLTLPPSVKRGEILPVKISIFNYLSEKLPVTVSLEESSEYEMLEKSLANLCIGSNEMQVHTVKIRPLVIGDVNISVSAFVDSRHSGSCGKVDPRLEKRDAMIKPIVVEADGFPREKTWNRYICSDDMAEEGGAQESWEVSAPPAIVEGSDRGWVVVAGDLLAVSVENLGHLIRMPYGCGEQNMLNFAPNIFIMQYLEATKQSAPEAREKLMKFMKTGYQRQLLYLRHDGSFSAFGNADETGSTWLTAFVLKSFALAREYILIDQKTINMTSKWLRKQRQPGGCFLSVGTTFSKAMRGGIKEDGSSVPLTAYVMISLLEAGEESSLSSASSAAECLRADSSKNPYILALKAYAFSLAKDDTAQRLLGELLPLAIDDGKSLHWELPRSSWGSRSLEVETAGYTILAMLRTNAKMYEQEVRKLVKWITYQRNGYGGFISTQDTVIALQAMASFETHLSRGDLNAVVTVKSTGLTHSFKVDEQNKLLQQQVTVPSFPTTISLNLEGTGCTLMQAVLRYNIPEPEPSDAFGLTVNTRTVRDKACVTKQVEFCASYLLSDSGKSNMVVIELNLVSGYIPNKDDLKRLVGSSNAIKRYEVDGSKVSFYIDELTSERLCGDISIIREVTVEDVKPGSVVVYDYYQPEFSLSKSYTLPPVDDCLYAV</sequence>
<evidence type="ECO:0000313" key="14">
    <source>
        <dbReference type="EMBL" id="QFQ50668.1"/>
    </source>
</evidence>
<dbReference type="InterPro" id="IPR019742">
    <property type="entry name" value="MacrogloblnA2_CS"/>
</dbReference>
<feature type="signal peptide" evidence="10">
    <location>
        <begin position="1"/>
        <end position="24"/>
    </location>
</feature>
<dbReference type="SMART" id="SM01359">
    <property type="entry name" value="A2M_N_2"/>
    <property type="match status" value="1"/>
</dbReference>
<evidence type="ECO:0000256" key="7">
    <source>
        <dbReference type="ARBA" id="ARBA00057615"/>
    </source>
</evidence>
<dbReference type="SUPFAM" id="SSF49410">
    <property type="entry name" value="Alpha-macroglobulin receptor domain"/>
    <property type="match status" value="1"/>
</dbReference>
<evidence type="ECO:0000259" key="11">
    <source>
        <dbReference type="SMART" id="SM01359"/>
    </source>
</evidence>
<evidence type="ECO:0000259" key="12">
    <source>
        <dbReference type="SMART" id="SM01360"/>
    </source>
</evidence>
<dbReference type="Pfam" id="PF17791">
    <property type="entry name" value="MG3"/>
    <property type="match status" value="1"/>
</dbReference>
<dbReference type="InterPro" id="IPR013783">
    <property type="entry name" value="Ig-like_fold"/>
</dbReference>
<dbReference type="Gene3D" id="2.60.40.1930">
    <property type="match status" value="3"/>
</dbReference>
<dbReference type="InterPro" id="IPR011626">
    <property type="entry name" value="Alpha-macroglobulin_TED"/>
</dbReference>
<protein>
    <recommendedName>
        <fullName evidence="9">TEP1-F</fullName>
    </recommendedName>
</protein>
<dbReference type="Gene3D" id="6.20.50.160">
    <property type="match status" value="1"/>
</dbReference>
<keyword evidence="2" id="KW-0646">Protease inhibitor</keyword>
<feature type="chain" id="PRO_5024296412" description="TEP1-F" evidence="10">
    <location>
        <begin position="25"/>
        <end position="1473"/>
    </location>
</feature>
<dbReference type="FunFam" id="2.60.40.1930:FF:000001">
    <property type="entry name" value="CD109 isoform 3"/>
    <property type="match status" value="1"/>
</dbReference>
<evidence type="ECO:0000256" key="6">
    <source>
        <dbReference type="ARBA" id="ARBA00023180"/>
    </source>
</evidence>
<dbReference type="PROSITE" id="PS00477">
    <property type="entry name" value="ALPHA_2_MACROGLOBULIN"/>
    <property type="match status" value="1"/>
</dbReference>
<keyword evidence="3 10" id="KW-0732">Signal</keyword>
<dbReference type="CDD" id="cd02897">
    <property type="entry name" value="A2M_2"/>
    <property type="match status" value="1"/>
</dbReference>
<dbReference type="Gene3D" id="2.60.120.1540">
    <property type="match status" value="1"/>
</dbReference>
<evidence type="ECO:0000256" key="5">
    <source>
        <dbReference type="ARBA" id="ARBA00023157"/>
    </source>
</evidence>
<keyword evidence="6" id="KW-0325">Glycoprotein</keyword>